<keyword evidence="1" id="KW-1133">Transmembrane helix</keyword>
<protein>
    <submittedName>
        <fullName evidence="2">Pilin</fullName>
    </submittedName>
</protein>
<dbReference type="PATRIC" id="fig|1549748.8.peg.3390"/>
<dbReference type="EMBL" id="LANI01000004">
    <property type="protein sequence ID" value="KKJ77467.1"/>
    <property type="molecule type" value="Genomic_DNA"/>
</dbReference>
<feature type="transmembrane region" description="Helical" evidence="1">
    <location>
        <begin position="20"/>
        <end position="38"/>
    </location>
</feature>
<gene>
    <name evidence="2" type="ORF">WH95_07150</name>
</gene>
<evidence type="ECO:0000256" key="1">
    <source>
        <dbReference type="SAM" id="Phobius"/>
    </source>
</evidence>
<keyword evidence="1" id="KW-0472">Membrane</keyword>
<sequence>MLNFTKNFLTDESGATAIEYGLIAALVSVAAIATLEALGTSLKDIFGVAKSSLDDAAKAAKTS</sequence>
<dbReference type="Proteomes" id="UP000034491">
    <property type="component" value="Unassembled WGS sequence"/>
</dbReference>
<comment type="caution">
    <text evidence="2">The sequence shown here is derived from an EMBL/GenBank/DDBJ whole genome shotgun (WGS) entry which is preliminary data.</text>
</comment>
<organism evidence="2 3">
    <name type="scientific">Kiloniella litopenaei</name>
    <dbReference type="NCBI Taxonomy" id="1549748"/>
    <lineage>
        <taxon>Bacteria</taxon>
        <taxon>Pseudomonadati</taxon>
        <taxon>Pseudomonadota</taxon>
        <taxon>Alphaproteobacteria</taxon>
        <taxon>Rhodospirillales</taxon>
        <taxon>Kiloniellaceae</taxon>
        <taxon>Kiloniella</taxon>
    </lineage>
</organism>
<proteinExistence type="predicted"/>
<reference evidence="2 3" key="1">
    <citation type="submission" date="2015-03" db="EMBL/GenBank/DDBJ databases">
        <title>Genome sequence of Kiloniella sp. P1-1, isolated from the gut microflora of Pacific white shrimp, Penaeus vannamei.</title>
        <authorList>
            <person name="Shao Z."/>
            <person name="Wang L."/>
            <person name="Li X."/>
        </authorList>
    </citation>
    <scope>NUCLEOTIDE SEQUENCE [LARGE SCALE GENOMIC DNA]</scope>
    <source>
        <strain evidence="2 3">P1-1</strain>
    </source>
</reference>
<accession>A0A0M2R6E4</accession>
<evidence type="ECO:0000313" key="2">
    <source>
        <dbReference type="EMBL" id="KKJ77467.1"/>
    </source>
</evidence>
<dbReference type="Pfam" id="PF04964">
    <property type="entry name" value="Flp_Fap"/>
    <property type="match status" value="1"/>
</dbReference>
<dbReference type="AlphaFoldDB" id="A0A0M2R6E4"/>
<name>A0A0M2R6E4_9PROT</name>
<keyword evidence="1" id="KW-0812">Transmembrane</keyword>
<dbReference type="STRING" id="1549748.WH95_07150"/>
<evidence type="ECO:0000313" key="3">
    <source>
        <dbReference type="Proteomes" id="UP000034491"/>
    </source>
</evidence>
<keyword evidence="3" id="KW-1185">Reference proteome</keyword>
<dbReference type="RefSeq" id="WP_046504974.1">
    <property type="nucleotide sequence ID" value="NZ_CBDDLU010000008.1"/>
</dbReference>
<dbReference type="InterPro" id="IPR007047">
    <property type="entry name" value="Flp_Fap"/>
</dbReference>